<dbReference type="SUPFAM" id="SSF52540">
    <property type="entry name" value="P-loop containing nucleoside triphosphate hydrolases"/>
    <property type="match status" value="1"/>
</dbReference>
<evidence type="ECO:0000259" key="1">
    <source>
        <dbReference type="Pfam" id="PF13173"/>
    </source>
</evidence>
<gene>
    <name evidence="3" type="ORF">IAA22_05315</name>
</gene>
<dbReference type="GO" id="GO:0005524">
    <property type="term" value="F:ATP binding"/>
    <property type="evidence" value="ECO:0007669"/>
    <property type="project" value="UniProtKB-KW"/>
</dbReference>
<organism evidence="3 4">
    <name type="scientific">Candidatus Olsenella stercoravium</name>
    <dbReference type="NCBI Taxonomy" id="2838713"/>
    <lineage>
        <taxon>Bacteria</taxon>
        <taxon>Bacillati</taxon>
        <taxon>Actinomycetota</taxon>
        <taxon>Coriobacteriia</taxon>
        <taxon>Coriobacteriales</taxon>
        <taxon>Atopobiaceae</taxon>
        <taxon>Olsenella</taxon>
    </lineage>
</organism>
<dbReference type="Proteomes" id="UP000824029">
    <property type="component" value="Unassembled WGS sequence"/>
</dbReference>
<feature type="domain" description="AAA" evidence="1">
    <location>
        <begin position="26"/>
        <end position="153"/>
    </location>
</feature>
<dbReference type="InterPro" id="IPR027417">
    <property type="entry name" value="P-loop_NTPase"/>
</dbReference>
<keyword evidence="3" id="KW-0067">ATP-binding</keyword>
<proteinExistence type="predicted"/>
<dbReference type="Pfam" id="PF13635">
    <property type="entry name" value="DUF4143"/>
    <property type="match status" value="1"/>
</dbReference>
<evidence type="ECO:0000259" key="2">
    <source>
        <dbReference type="Pfam" id="PF13635"/>
    </source>
</evidence>
<dbReference type="EMBL" id="DXBZ01000098">
    <property type="protein sequence ID" value="HIZ18508.1"/>
    <property type="molecule type" value="Genomic_DNA"/>
</dbReference>
<dbReference type="InterPro" id="IPR041682">
    <property type="entry name" value="AAA_14"/>
</dbReference>
<evidence type="ECO:0000313" key="3">
    <source>
        <dbReference type="EMBL" id="HIZ18508.1"/>
    </source>
</evidence>
<feature type="domain" description="DUF4143" evidence="2">
    <location>
        <begin position="200"/>
        <end position="341"/>
    </location>
</feature>
<name>A0A9D2IPC9_9ACTN</name>
<comment type="caution">
    <text evidence="3">The sequence shown here is derived from an EMBL/GenBank/DDBJ whole genome shotgun (WGS) entry which is preliminary data.</text>
</comment>
<dbReference type="InterPro" id="IPR025420">
    <property type="entry name" value="DUF4143"/>
</dbReference>
<keyword evidence="3" id="KW-0547">Nucleotide-binding</keyword>
<evidence type="ECO:0000313" key="4">
    <source>
        <dbReference type="Proteomes" id="UP000824029"/>
    </source>
</evidence>
<accession>A0A9D2IPC9</accession>
<sequence length="400" mass="45443">MTDVENLIPRQKAIDWLLRWKDRDVIKVVTGLRRCGKSTVLALAREAMRQSGVAKTSIVDIDLEKMGFSAPTTPEGLYELADSRIQGTRSYVFIDEPQRVPGFERAVDALYAREDCDVYITGSNSDLLSSELATLLTGRYVEHRLLPLSFSEYRSAFVEYNDDTLFNRYLVLGGMPYATQLPQEDVSEYLDGVLNTILVKDVADRHPRFNMSVIRALLAFMADNIGNCYSLKTISDSLEARGTRVSPTTVGEYLDALTECYLLFKAEPYDAKGRRLLQQGGKYYLGDLGFRHLLLGRDATDLGHRVENVVYLELLRRYQNVRVGRTGTSEIDFIVERDGRPRYYQVALSVLDERTLARELAPLRTLEDDYPKTLLTLDRIGSEDHDGIRQLNLVDWLVEG</sequence>
<reference evidence="3" key="2">
    <citation type="submission" date="2021-04" db="EMBL/GenBank/DDBJ databases">
        <authorList>
            <person name="Gilroy R."/>
        </authorList>
    </citation>
    <scope>NUCLEOTIDE SEQUENCE</scope>
    <source>
        <strain evidence="3">ChiHecolR3B27-1887</strain>
    </source>
</reference>
<dbReference type="AlphaFoldDB" id="A0A9D2IPC9"/>
<dbReference type="PANTHER" id="PTHR33295">
    <property type="entry name" value="ATPASE"/>
    <property type="match status" value="1"/>
</dbReference>
<dbReference type="PANTHER" id="PTHR33295:SF20">
    <property type="entry name" value="ATPASE"/>
    <property type="match status" value="1"/>
</dbReference>
<protein>
    <submittedName>
        <fullName evidence="3">ATP-binding protein</fullName>
    </submittedName>
</protein>
<reference evidence="3" key="1">
    <citation type="journal article" date="2021" name="PeerJ">
        <title>Extensive microbial diversity within the chicken gut microbiome revealed by metagenomics and culture.</title>
        <authorList>
            <person name="Gilroy R."/>
            <person name="Ravi A."/>
            <person name="Getino M."/>
            <person name="Pursley I."/>
            <person name="Horton D.L."/>
            <person name="Alikhan N.F."/>
            <person name="Baker D."/>
            <person name="Gharbi K."/>
            <person name="Hall N."/>
            <person name="Watson M."/>
            <person name="Adriaenssens E.M."/>
            <person name="Foster-Nyarko E."/>
            <person name="Jarju S."/>
            <person name="Secka A."/>
            <person name="Antonio M."/>
            <person name="Oren A."/>
            <person name="Chaudhuri R.R."/>
            <person name="La Ragione R."/>
            <person name="Hildebrand F."/>
            <person name="Pallen M.J."/>
        </authorList>
    </citation>
    <scope>NUCLEOTIDE SEQUENCE</scope>
    <source>
        <strain evidence="3">ChiHecolR3B27-1887</strain>
    </source>
</reference>
<dbReference type="Pfam" id="PF13173">
    <property type="entry name" value="AAA_14"/>
    <property type="match status" value="1"/>
</dbReference>